<evidence type="ECO:0000256" key="3">
    <source>
        <dbReference type="ARBA" id="ARBA00022692"/>
    </source>
</evidence>
<keyword evidence="2" id="KW-1003">Cell membrane</keyword>
<evidence type="ECO:0000256" key="6">
    <source>
        <dbReference type="SAM" id="Phobius"/>
    </source>
</evidence>
<keyword evidence="4 6" id="KW-1133">Transmembrane helix</keyword>
<organism evidence="7 8">
    <name type="scientific">Bifidobacterium myosotis</name>
    <dbReference type="NCBI Taxonomy" id="1630166"/>
    <lineage>
        <taxon>Bacteria</taxon>
        <taxon>Bacillati</taxon>
        <taxon>Actinomycetota</taxon>
        <taxon>Actinomycetes</taxon>
        <taxon>Bifidobacteriales</taxon>
        <taxon>Bifidobacteriaceae</taxon>
        <taxon>Bifidobacterium</taxon>
    </lineage>
</organism>
<comment type="caution">
    <text evidence="7">The sequence shown here is derived from an EMBL/GenBank/DDBJ whole genome shotgun (WGS) entry which is preliminary data.</text>
</comment>
<dbReference type="Proteomes" id="UP000410049">
    <property type="component" value="Unassembled WGS sequence"/>
</dbReference>
<reference evidence="7 8" key="1">
    <citation type="journal article" date="2019" name="Syst. Appl. Microbiol.">
        <title>Characterization of Bifidobacterium species in feaces of the Egyptian fruit bat: Description of B. vespertilionis sp. nov. and B. rousetti sp. nov.</title>
        <authorList>
            <person name="Modesto M."/>
            <person name="Satti M."/>
            <person name="Watanabe K."/>
            <person name="Puglisi E."/>
            <person name="Morelli L."/>
            <person name="Huang C.-H."/>
            <person name="Liou J.-S."/>
            <person name="Miyashita M."/>
            <person name="Tamura T."/>
            <person name="Saito S."/>
            <person name="Mori K."/>
            <person name="Huang L."/>
            <person name="Sciavilla P."/>
            <person name="Sandri C."/>
            <person name="Spiezio C."/>
            <person name="Vitali F."/>
            <person name="Cavalieri D."/>
            <person name="Perpetuini G."/>
            <person name="Tofalo R."/>
            <person name="Bonetti A."/>
            <person name="Arita M."/>
            <person name="Mattarelli P."/>
        </authorList>
    </citation>
    <scope>NUCLEOTIDE SEQUENCE [LARGE SCALE GENOMIC DNA]</scope>
    <source>
        <strain evidence="7 8">RST17</strain>
    </source>
</reference>
<feature type="transmembrane region" description="Helical" evidence="6">
    <location>
        <begin position="72"/>
        <end position="90"/>
    </location>
</feature>
<dbReference type="AlphaFoldDB" id="A0A5M9ZLE8"/>
<dbReference type="PANTHER" id="PTHR30086">
    <property type="entry name" value="ARGININE EXPORTER PROTEIN ARGO"/>
    <property type="match status" value="1"/>
</dbReference>
<keyword evidence="3 6" id="KW-0812">Transmembrane</keyword>
<accession>A0A5M9ZLE8</accession>
<protein>
    <submittedName>
        <fullName evidence="7">Amino acid transporter</fullName>
    </submittedName>
</protein>
<gene>
    <name evidence="7" type="ORF">EMO91_04680</name>
</gene>
<feature type="transmembrane region" description="Helical" evidence="6">
    <location>
        <begin position="12"/>
        <end position="30"/>
    </location>
</feature>
<dbReference type="GO" id="GO:0015171">
    <property type="term" value="F:amino acid transmembrane transporter activity"/>
    <property type="evidence" value="ECO:0007669"/>
    <property type="project" value="TreeGrafter"/>
</dbReference>
<keyword evidence="5 6" id="KW-0472">Membrane</keyword>
<dbReference type="GO" id="GO:0005886">
    <property type="term" value="C:plasma membrane"/>
    <property type="evidence" value="ECO:0007669"/>
    <property type="project" value="UniProtKB-SubCell"/>
</dbReference>
<proteinExistence type="predicted"/>
<evidence type="ECO:0000256" key="1">
    <source>
        <dbReference type="ARBA" id="ARBA00004651"/>
    </source>
</evidence>
<evidence type="ECO:0000256" key="5">
    <source>
        <dbReference type="ARBA" id="ARBA00023136"/>
    </source>
</evidence>
<dbReference type="RefSeq" id="WP_150379009.1">
    <property type="nucleotide sequence ID" value="NZ_RZUH01000003.1"/>
</dbReference>
<name>A0A5M9ZLE8_9BIFI</name>
<dbReference type="InterPro" id="IPR001123">
    <property type="entry name" value="LeuE-type"/>
</dbReference>
<dbReference type="Pfam" id="PF01810">
    <property type="entry name" value="LysE"/>
    <property type="match status" value="2"/>
</dbReference>
<dbReference type="PANTHER" id="PTHR30086:SF20">
    <property type="entry name" value="ARGININE EXPORTER PROTEIN ARGO-RELATED"/>
    <property type="match status" value="1"/>
</dbReference>
<sequence length="251" mass="25874">MGLYIQGLTMGLAYIAPIGMQNLFVINSALTRTRRNALITALIVICFDMALSLSCFFGIGALMQAHPWLENIVLGLGGLVVIRIGLGLVLPSRKAGKSGGTGVHGTGTNTTTGTTDGVATGTGAIAAGTAAFDSSATAATVQTPAKHLGTRGLLNTIGTACAVTWFNPQAIIDGTLMLGAFAATLNAQQTAPFITGVETASVLWFFGVTLLVNAFAHKFSPKIIDVLNRVCGGVITLYGIKLLVDFAIAVF</sequence>
<evidence type="ECO:0000256" key="2">
    <source>
        <dbReference type="ARBA" id="ARBA00022475"/>
    </source>
</evidence>
<comment type="subcellular location">
    <subcellularLocation>
        <location evidence="1">Cell membrane</location>
        <topology evidence="1">Multi-pass membrane protein</topology>
    </subcellularLocation>
</comment>
<evidence type="ECO:0000256" key="4">
    <source>
        <dbReference type="ARBA" id="ARBA00022989"/>
    </source>
</evidence>
<dbReference type="EMBL" id="RZUH01000003">
    <property type="protein sequence ID" value="KAA8828456.1"/>
    <property type="molecule type" value="Genomic_DNA"/>
</dbReference>
<evidence type="ECO:0000313" key="7">
    <source>
        <dbReference type="EMBL" id="KAA8828456.1"/>
    </source>
</evidence>
<evidence type="ECO:0000313" key="8">
    <source>
        <dbReference type="Proteomes" id="UP000410049"/>
    </source>
</evidence>
<feature type="transmembrane region" description="Helical" evidence="6">
    <location>
        <begin position="37"/>
        <end position="60"/>
    </location>
</feature>